<sequence length="96" mass="10359">MPKTEPGWNDGGGRVRAALRPVEGRVNVLAFLAGLLARYGLGETRLVGVNDGSPAVWTEVDGSRQLVALDIREDGLIHGIFAVLNPDKLMRVAPWL</sequence>
<protein>
    <submittedName>
        <fullName evidence="1">Uncharacterized protein</fullName>
    </submittedName>
</protein>
<accession>A0ABP7H7N6</accession>
<reference evidence="2" key="1">
    <citation type="journal article" date="2019" name="Int. J. Syst. Evol. Microbiol.">
        <title>The Global Catalogue of Microorganisms (GCM) 10K type strain sequencing project: providing services to taxonomists for standard genome sequencing and annotation.</title>
        <authorList>
            <consortium name="The Broad Institute Genomics Platform"/>
            <consortium name="The Broad Institute Genome Sequencing Center for Infectious Disease"/>
            <person name="Wu L."/>
            <person name="Ma J."/>
        </authorList>
    </citation>
    <scope>NUCLEOTIDE SEQUENCE [LARGE SCALE GENOMIC DNA]</scope>
    <source>
        <strain evidence="2">JCM 17138</strain>
    </source>
</reference>
<evidence type="ECO:0000313" key="2">
    <source>
        <dbReference type="Proteomes" id="UP001501009"/>
    </source>
</evidence>
<organism evidence="1 2">
    <name type="scientific">Streptomyces coacervatus</name>
    <dbReference type="NCBI Taxonomy" id="647381"/>
    <lineage>
        <taxon>Bacteria</taxon>
        <taxon>Bacillati</taxon>
        <taxon>Actinomycetota</taxon>
        <taxon>Actinomycetes</taxon>
        <taxon>Kitasatosporales</taxon>
        <taxon>Streptomycetaceae</taxon>
        <taxon>Streptomyces</taxon>
    </lineage>
</organism>
<evidence type="ECO:0000313" key="1">
    <source>
        <dbReference type="EMBL" id="GAA3784712.1"/>
    </source>
</evidence>
<dbReference type="Proteomes" id="UP001501009">
    <property type="component" value="Unassembled WGS sequence"/>
</dbReference>
<name>A0ABP7H7N6_9ACTN</name>
<gene>
    <name evidence="1" type="ORF">GCM10022403_019250</name>
</gene>
<dbReference type="EMBL" id="BAABDE010000008">
    <property type="protein sequence ID" value="GAA3784712.1"/>
    <property type="molecule type" value="Genomic_DNA"/>
</dbReference>
<comment type="caution">
    <text evidence="1">The sequence shown here is derived from an EMBL/GenBank/DDBJ whole genome shotgun (WGS) entry which is preliminary data.</text>
</comment>
<proteinExistence type="predicted"/>
<dbReference type="RefSeq" id="WP_275773675.1">
    <property type="nucleotide sequence ID" value="NZ_BAABDE010000008.1"/>
</dbReference>
<keyword evidence="2" id="KW-1185">Reference proteome</keyword>